<evidence type="ECO:0000256" key="5">
    <source>
        <dbReference type="ARBA" id="ARBA00022729"/>
    </source>
</evidence>
<evidence type="ECO:0000256" key="7">
    <source>
        <dbReference type="SAM" id="Phobius"/>
    </source>
</evidence>
<evidence type="ECO:0000313" key="9">
    <source>
        <dbReference type="Proteomes" id="UP001432027"/>
    </source>
</evidence>
<feature type="non-terminal residue" evidence="8">
    <location>
        <position position="317"/>
    </location>
</feature>
<feature type="transmembrane region" description="Helical" evidence="7">
    <location>
        <begin position="281"/>
        <end position="307"/>
    </location>
</feature>
<comment type="similarity">
    <text evidence="1">Belongs to the UDP-glycosyltransferase family.</text>
</comment>
<keyword evidence="7" id="KW-0812">Transmembrane</keyword>
<evidence type="ECO:0000256" key="1">
    <source>
        <dbReference type="ARBA" id="ARBA00009995"/>
    </source>
</evidence>
<dbReference type="FunFam" id="3.40.50.2000:FF:000532">
    <property type="entry name" value="Uncharacterized protein"/>
    <property type="match status" value="1"/>
</dbReference>
<evidence type="ECO:0000256" key="4">
    <source>
        <dbReference type="ARBA" id="ARBA00022679"/>
    </source>
</evidence>
<dbReference type="PANTHER" id="PTHR48043">
    <property type="entry name" value="EG:EG0003.4 PROTEIN-RELATED"/>
    <property type="match status" value="1"/>
</dbReference>
<dbReference type="Gene3D" id="3.40.50.2000">
    <property type="entry name" value="Glycogen Phosphorylase B"/>
    <property type="match status" value="1"/>
</dbReference>
<sequence length="317" mass="35355">MRAFLATQDEPLQRVFDEIYPGIPPFSELISHCAVALPNTEPLMEIAQPTIAKVVPIGGITVGKPKPLDDYWNALLSLRPKTVLVSFGIIAKSVLMKPARKRALLEAFSSFSDTTFIWKYENTSDLFSEFQASRVPNVVLTEWAQQLDILADQRLSLFITHGGMASCHELSIFGVPSMFVPIFGDQIHNAAALVHIGVADVFSKFEMTDSKKIRDAIAKMLNDSSYKMAADRLRKQLAARPTTPAQRLVSHVEFAARFGPSKSLRPIALDMSWIEFYGIDLILVGAIYLAIAVFVGYSMFVLIRSLFSMVKIRKVQR</sequence>
<dbReference type="Proteomes" id="UP001432027">
    <property type="component" value="Unassembled WGS sequence"/>
</dbReference>
<keyword evidence="7" id="KW-0472">Membrane</keyword>
<dbReference type="InterPro" id="IPR050271">
    <property type="entry name" value="UDP-glycosyltransferase"/>
</dbReference>
<name>A0AAV5TQ43_9BILA</name>
<dbReference type="GO" id="GO:0015020">
    <property type="term" value="F:glucuronosyltransferase activity"/>
    <property type="evidence" value="ECO:0007669"/>
    <property type="project" value="UniProtKB-EC"/>
</dbReference>
<keyword evidence="5" id="KW-0732">Signal</keyword>
<comment type="catalytic activity">
    <reaction evidence="6">
        <text>glucuronate acceptor + UDP-alpha-D-glucuronate = acceptor beta-D-glucuronoside + UDP + H(+)</text>
        <dbReference type="Rhea" id="RHEA:21032"/>
        <dbReference type="ChEBI" id="CHEBI:15378"/>
        <dbReference type="ChEBI" id="CHEBI:58052"/>
        <dbReference type="ChEBI" id="CHEBI:58223"/>
        <dbReference type="ChEBI" id="CHEBI:132367"/>
        <dbReference type="ChEBI" id="CHEBI:132368"/>
        <dbReference type="EC" id="2.4.1.17"/>
    </reaction>
</comment>
<dbReference type="InterPro" id="IPR002213">
    <property type="entry name" value="UDP_glucos_trans"/>
</dbReference>
<gene>
    <name evidence="8" type="ORF">PENTCL1PPCAC_18697</name>
</gene>
<proteinExistence type="inferred from homology"/>
<evidence type="ECO:0000256" key="3">
    <source>
        <dbReference type="ARBA" id="ARBA00022676"/>
    </source>
</evidence>
<comment type="caution">
    <text evidence="8">The sequence shown here is derived from an EMBL/GenBank/DDBJ whole genome shotgun (WGS) entry which is preliminary data.</text>
</comment>
<dbReference type="Pfam" id="PF00201">
    <property type="entry name" value="UDPGT"/>
    <property type="match status" value="1"/>
</dbReference>
<keyword evidence="4" id="KW-0808">Transferase</keyword>
<dbReference type="AlphaFoldDB" id="A0AAV5TQ43"/>
<protein>
    <recommendedName>
        <fullName evidence="2">glucuronosyltransferase</fullName>
        <ecNumber evidence="2">2.4.1.17</ecNumber>
    </recommendedName>
</protein>
<evidence type="ECO:0000256" key="2">
    <source>
        <dbReference type="ARBA" id="ARBA00012544"/>
    </source>
</evidence>
<keyword evidence="3" id="KW-0328">Glycosyltransferase</keyword>
<keyword evidence="7" id="KW-1133">Transmembrane helix</keyword>
<dbReference type="EMBL" id="BTSX01000004">
    <property type="protein sequence ID" value="GMS96522.1"/>
    <property type="molecule type" value="Genomic_DNA"/>
</dbReference>
<evidence type="ECO:0000313" key="8">
    <source>
        <dbReference type="EMBL" id="GMS96522.1"/>
    </source>
</evidence>
<dbReference type="CDD" id="cd03784">
    <property type="entry name" value="GT1_Gtf-like"/>
    <property type="match status" value="1"/>
</dbReference>
<accession>A0AAV5TQ43</accession>
<evidence type="ECO:0000256" key="6">
    <source>
        <dbReference type="ARBA" id="ARBA00047475"/>
    </source>
</evidence>
<keyword evidence="9" id="KW-1185">Reference proteome</keyword>
<organism evidence="8 9">
    <name type="scientific">Pristionchus entomophagus</name>
    <dbReference type="NCBI Taxonomy" id="358040"/>
    <lineage>
        <taxon>Eukaryota</taxon>
        <taxon>Metazoa</taxon>
        <taxon>Ecdysozoa</taxon>
        <taxon>Nematoda</taxon>
        <taxon>Chromadorea</taxon>
        <taxon>Rhabditida</taxon>
        <taxon>Rhabditina</taxon>
        <taxon>Diplogasteromorpha</taxon>
        <taxon>Diplogasteroidea</taxon>
        <taxon>Neodiplogasteridae</taxon>
        <taxon>Pristionchus</taxon>
    </lineage>
</organism>
<dbReference type="EC" id="2.4.1.17" evidence="2"/>
<dbReference type="PANTHER" id="PTHR48043:SF23">
    <property type="entry name" value="UDP-GLUCURONOSYLTRANSFERASE"/>
    <property type="match status" value="1"/>
</dbReference>
<reference evidence="8" key="1">
    <citation type="submission" date="2023-10" db="EMBL/GenBank/DDBJ databases">
        <title>Genome assembly of Pristionchus species.</title>
        <authorList>
            <person name="Yoshida K."/>
            <person name="Sommer R.J."/>
        </authorList>
    </citation>
    <scope>NUCLEOTIDE SEQUENCE</scope>
    <source>
        <strain evidence="8">RS0144</strain>
    </source>
</reference>
<dbReference type="SUPFAM" id="SSF53756">
    <property type="entry name" value="UDP-Glycosyltransferase/glycogen phosphorylase"/>
    <property type="match status" value="1"/>
</dbReference>